<protein>
    <submittedName>
        <fullName evidence="2">Uncharacterized protein</fullName>
    </submittedName>
</protein>
<evidence type="ECO:0000313" key="3">
    <source>
        <dbReference type="Proteomes" id="UP000677082"/>
    </source>
</evidence>
<dbReference type="AlphaFoldDB" id="A0A919T8E7"/>
<evidence type="ECO:0000313" key="2">
    <source>
        <dbReference type="EMBL" id="GIM90763.1"/>
    </source>
</evidence>
<dbReference type="Proteomes" id="UP000677082">
    <property type="component" value="Unassembled WGS sequence"/>
</dbReference>
<feature type="region of interest" description="Disordered" evidence="1">
    <location>
        <begin position="1"/>
        <end position="23"/>
    </location>
</feature>
<evidence type="ECO:0000256" key="1">
    <source>
        <dbReference type="SAM" id="MobiDB-lite"/>
    </source>
</evidence>
<gene>
    <name evidence="2" type="ORF">Ato02nite_025560</name>
</gene>
<dbReference type="EMBL" id="BOQN01000038">
    <property type="protein sequence ID" value="GIM90763.1"/>
    <property type="molecule type" value="Genomic_DNA"/>
</dbReference>
<reference evidence="2 3" key="1">
    <citation type="submission" date="2021-03" db="EMBL/GenBank/DDBJ databases">
        <title>Whole genome shotgun sequence of Actinoplanes toevensis NBRC 105298.</title>
        <authorList>
            <person name="Komaki H."/>
            <person name="Tamura T."/>
        </authorList>
    </citation>
    <scope>NUCLEOTIDE SEQUENCE [LARGE SCALE GENOMIC DNA]</scope>
    <source>
        <strain evidence="2 3">NBRC 105298</strain>
    </source>
</reference>
<sequence>MERGVAGRSTADHQTTTGAVAAKATAAPGMTVKEAGETYLKLTAASNAAHEAWMSAAAPTAKTLAIHKQLAAHAAAYRRVAAAGTVAAYLTAAGQVPVTTSLTSDVRRALGLPESASE</sequence>
<accession>A0A919T8E7</accession>
<proteinExistence type="predicted"/>
<comment type="caution">
    <text evidence="2">The sequence shown here is derived from an EMBL/GenBank/DDBJ whole genome shotgun (WGS) entry which is preliminary data.</text>
</comment>
<organism evidence="2 3">
    <name type="scientific">Paractinoplanes toevensis</name>
    <dbReference type="NCBI Taxonomy" id="571911"/>
    <lineage>
        <taxon>Bacteria</taxon>
        <taxon>Bacillati</taxon>
        <taxon>Actinomycetota</taxon>
        <taxon>Actinomycetes</taxon>
        <taxon>Micromonosporales</taxon>
        <taxon>Micromonosporaceae</taxon>
        <taxon>Paractinoplanes</taxon>
    </lineage>
</organism>
<keyword evidence="3" id="KW-1185">Reference proteome</keyword>
<name>A0A919T8E7_9ACTN</name>
<dbReference type="RefSeq" id="WP_213006692.1">
    <property type="nucleotide sequence ID" value="NZ_BOQN01000038.1"/>
</dbReference>